<feature type="transmembrane region" description="Helical" evidence="2">
    <location>
        <begin position="142"/>
        <end position="161"/>
    </location>
</feature>
<name>A0A914QZE4_9BILA</name>
<protein>
    <submittedName>
        <fullName evidence="4">Uncharacterized protein</fullName>
    </submittedName>
</protein>
<keyword evidence="2" id="KW-1133">Transmembrane helix</keyword>
<evidence type="ECO:0000313" key="3">
    <source>
        <dbReference type="Proteomes" id="UP000887578"/>
    </source>
</evidence>
<proteinExistence type="predicted"/>
<feature type="transmembrane region" description="Helical" evidence="2">
    <location>
        <begin position="7"/>
        <end position="24"/>
    </location>
</feature>
<evidence type="ECO:0000256" key="2">
    <source>
        <dbReference type="SAM" id="Phobius"/>
    </source>
</evidence>
<feature type="compositionally biased region" description="Basic and acidic residues" evidence="1">
    <location>
        <begin position="79"/>
        <end position="106"/>
    </location>
</feature>
<keyword evidence="2" id="KW-0812">Transmembrane</keyword>
<accession>A0A914QZE4</accession>
<organism evidence="3 4">
    <name type="scientific">Panagrolaimus davidi</name>
    <dbReference type="NCBI Taxonomy" id="227884"/>
    <lineage>
        <taxon>Eukaryota</taxon>
        <taxon>Metazoa</taxon>
        <taxon>Ecdysozoa</taxon>
        <taxon>Nematoda</taxon>
        <taxon>Chromadorea</taxon>
        <taxon>Rhabditida</taxon>
        <taxon>Tylenchina</taxon>
        <taxon>Panagrolaimomorpha</taxon>
        <taxon>Panagrolaimoidea</taxon>
        <taxon>Panagrolaimidae</taxon>
        <taxon>Panagrolaimus</taxon>
    </lineage>
</organism>
<keyword evidence="2" id="KW-0472">Membrane</keyword>
<dbReference type="AlphaFoldDB" id="A0A914QZE4"/>
<keyword evidence="3" id="KW-1185">Reference proteome</keyword>
<sequence>MIINLKYVHLLYFTIFIVIFHLAVCGELNNKKAVVVNNTANTKAKEVKTDSVTTLNKEETTIAVNETLALTTKIPEEVKNDADIKESGKEGEEEKTKEVVPEKPVKVPEAVTKSIGKPPKAKPDKLNPPKEPSEEKEVHPSHPGRILFLFIGFLILCYIIVHNKKRIMGLIVEGRGGRINGRRGGANVRYRRLNNSEDAVVEGGIQ</sequence>
<evidence type="ECO:0000256" key="1">
    <source>
        <dbReference type="SAM" id="MobiDB-lite"/>
    </source>
</evidence>
<feature type="compositionally biased region" description="Basic and acidic residues" evidence="1">
    <location>
        <begin position="121"/>
        <end position="139"/>
    </location>
</feature>
<dbReference type="WBParaSite" id="PDA_v2.g746.t1">
    <property type="protein sequence ID" value="PDA_v2.g746.t1"/>
    <property type="gene ID" value="PDA_v2.g746"/>
</dbReference>
<feature type="region of interest" description="Disordered" evidence="1">
    <location>
        <begin position="79"/>
        <end position="139"/>
    </location>
</feature>
<evidence type="ECO:0000313" key="4">
    <source>
        <dbReference type="WBParaSite" id="PDA_v2.g746.t1"/>
    </source>
</evidence>
<reference evidence="4" key="1">
    <citation type="submission" date="2022-11" db="UniProtKB">
        <authorList>
            <consortium name="WormBaseParasite"/>
        </authorList>
    </citation>
    <scope>IDENTIFICATION</scope>
</reference>
<dbReference type="Proteomes" id="UP000887578">
    <property type="component" value="Unplaced"/>
</dbReference>